<evidence type="ECO:0000256" key="1">
    <source>
        <dbReference type="ARBA" id="ARBA00001913"/>
    </source>
</evidence>
<dbReference type="RefSeq" id="WP_101918511.1">
    <property type="nucleotide sequence ID" value="NZ_JAJGWS010000004.1"/>
</dbReference>
<reference evidence="5" key="1">
    <citation type="submission" date="2017-11" db="EMBL/GenBank/DDBJ databases">
        <authorList>
            <person name="Duchaud E."/>
        </authorList>
    </citation>
    <scope>NUCLEOTIDE SEQUENCE [LARGE SCALE GENOMIC DNA]</scope>
    <source>
        <strain evidence="5">Tenacibaculum sp. TNO020</strain>
    </source>
</reference>
<dbReference type="Gene3D" id="2.70.98.10">
    <property type="match status" value="1"/>
</dbReference>
<dbReference type="GO" id="GO:0005975">
    <property type="term" value="P:carbohydrate metabolic process"/>
    <property type="evidence" value="ECO:0007669"/>
    <property type="project" value="InterPro"/>
</dbReference>
<organism evidence="4 5">
    <name type="scientific">Tenacibaculum piscium</name>
    <dbReference type="NCBI Taxonomy" id="1458515"/>
    <lineage>
        <taxon>Bacteria</taxon>
        <taxon>Pseudomonadati</taxon>
        <taxon>Bacteroidota</taxon>
        <taxon>Flavobacteriia</taxon>
        <taxon>Flavobacteriales</taxon>
        <taxon>Flavobacteriaceae</taxon>
        <taxon>Tenacibaculum</taxon>
    </lineage>
</organism>
<proteinExistence type="predicted"/>
<dbReference type="GO" id="GO:0030246">
    <property type="term" value="F:carbohydrate binding"/>
    <property type="evidence" value="ECO:0007669"/>
    <property type="project" value="InterPro"/>
</dbReference>
<evidence type="ECO:0008006" key="6">
    <source>
        <dbReference type="Google" id="ProtNLM"/>
    </source>
</evidence>
<dbReference type="OrthoDB" id="9795355at2"/>
<evidence type="ECO:0000313" key="5">
    <source>
        <dbReference type="Proteomes" id="UP000234211"/>
    </source>
</evidence>
<dbReference type="Pfam" id="PF01263">
    <property type="entry name" value="Aldose_epim"/>
    <property type="match status" value="1"/>
</dbReference>
<name>A0A2H1YK53_9FLAO</name>
<dbReference type="Proteomes" id="UP000234211">
    <property type="component" value="Unassembled WGS sequence"/>
</dbReference>
<comment type="subunit">
    <text evidence="2">Monomer.</text>
</comment>
<dbReference type="InterPro" id="IPR008183">
    <property type="entry name" value="Aldose_1/G6P_1-epimerase"/>
</dbReference>
<dbReference type="InterPro" id="IPR011013">
    <property type="entry name" value="Gal_mutarotase_sf_dom"/>
</dbReference>
<comment type="cofactor">
    <cofactor evidence="1">
        <name>Ca(2+)</name>
        <dbReference type="ChEBI" id="CHEBI:29108"/>
    </cofactor>
</comment>
<dbReference type="SUPFAM" id="SSF74650">
    <property type="entry name" value="Galactose mutarotase-like"/>
    <property type="match status" value="1"/>
</dbReference>
<evidence type="ECO:0000313" key="4">
    <source>
        <dbReference type="EMBL" id="SOS75889.1"/>
    </source>
</evidence>
<keyword evidence="3" id="KW-0106">Calcium</keyword>
<dbReference type="EMBL" id="OENF01000042">
    <property type="protein sequence ID" value="SOS75889.1"/>
    <property type="molecule type" value="Genomic_DNA"/>
</dbReference>
<dbReference type="InterPro" id="IPR014718">
    <property type="entry name" value="GH-type_carb-bd"/>
</dbReference>
<gene>
    <name evidence="4" type="ORF">TNO020_70198</name>
</gene>
<protein>
    <recommendedName>
        <fullName evidence="6">Aldose epimerase</fullName>
    </recommendedName>
</protein>
<evidence type="ECO:0000256" key="3">
    <source>
        <dbReference type="ARBA" id="ARBA00022837"/>
    </source>
</evidence>
<sequence length="265" mass="30109">MSASILLKNSHSLATIYKGELISFIINNEELIHSKNSPGWNASDIEMFPIIGPTKLNNFSVDTPNGIAKQDQHGLLRELNYKLISSDKTSAVFEKKYVKNTLIKNSKFPEKSTQEHLFWTYDFIFRKIISLEKSAIKIAFEIISDKKMPYMFGYHPSFKLSGFADEIIKSKEKEITLDSVLNVGSAAYKVLNTNEIILVKKDGLSIKITTKNFDNFMLWTPVKNMVCIEPITQYPLEKNTENSIKNSRISTGKDFFSVTISTLSI</sequence>
<keyword evidence="5" id="KW-1185">Reference proteome</keyword>
<dbReference type="AlphaFoldDB" id="A0A2H1YK53"/>
<evidence type="ECO:0000256" key="2">
    <source>
        <dbReference type="ARBA" id="ARBA00011245"/>
    </source>
</evidence>
<dbReference type="GO" id="GO:0016853">
    <property type="term" value="F:isomerase activity"/>
    <property type="evidence" value="ECO:0007669"/>
    <property type="project" value="InterPro"/>
</dbReference>
<accession>A0A2H1YK53</accession>